<name>A0ABW8MVE2_9BURK</name>
<protein>
    <submittedName>
        <fullName evidence="1">Uncharacterized protein</fullName>
    </submittedName>
</protein>
<sequence length="65" mass="7638">MTRWNDTKLRREARPVVESVSDPGLALMQAFDISRHFPFYAHEERAVQKQNACISKLTQAFRCER</sequence>
<dbReference type="EMBL" id="JBIYDN010000037">
    <property type="protein sequence ID" value="MFK4447668.1"/>
    <property type="molecule type" value="Genomic_DNA"/>
</dbReference>
<comment type="caution">
    <text evidence="1">The sequence shown here is derived from an EMBL/GenBank/DDBJ whole genome shotgun (WGS) entry which is preliminary data.</text>
</comment>
<keyword evidence="2" id="KW-1185">Reference proteome</keyword>
<proteinExistence type="predicted"/>
<reference evidence="1 2" key="1">
    <citation type="submission" date="2024-11" db="EMBL/GenBank/DDBJ databases">
        <title>Using genomics to understand microbial adaptation to soil warming.</title>
        <authorList>
            <person name="Deangelis K.M. PhD."/>
        </authorList>
    </citation>
    <scope>NUCLEOTIDE SEQUENCE [LARGE SCALE GENOMIC DNA]</scope>
    <source>
        <strain evidence="1 2">GAS97</strain>
    </source>
</reference>
<gene>
    <name evidence="1" type="ORF">ABH943_007705</name>
</gene>
<organism evidence="1 2">
    <name type="scientific">Caballeronia udeis</name>
    <dbReference type="NCBI Taxonomy" id="1232866"/>
    <lineage>
        <taxon>Bacteria</taxon>
        <taxon>Pseudomonadati</taxon>
        <taxon>Pseudomonadota</taxon>
        <taxon>Betaproteobacteria</taxon>
        <taxon>Burkholderiales</taxon>
        <taxon>Burkholderiaceae</taxon>
        <taxon>Caballeronia</taxon>
    </lineage>
</organism>
<evidence type="ECO:0000313" key="2">
    <source>
        <dbReference type="Proteomes" id="UP001620514"/>
    </source>
</evidence>
<dbReference type="Proteomes" id="UP001620514">
    <property type="component" value="Unassembled WGS sequence"/>
</dbReference>
<dbReference type="RefSeq" id="WP_156528782.1">
    <property type="nucleotide sequence ID" value="NZ_FCOK02000009.1"/>
</dbReference>
<evidence type="ECO:0000313" key="1">
    <source>
        <dbReference type="EMBL" id="MFK4447668.1"/>
    </source>
</evidence>
<accession>A0ABW8MVE2</accession>